<evidence type="ECO:0000313" key="2">
    <source>
        <dbReference type="EMBL" id="MFD0788625.1"/>
    </source>
</evidence>
<reference evidence="3" key="1">
    <citation type="journal article" date="2019" name="Int. J. Syst. Evol. Microbiol.">
        <title>The Global Catalogue of Microorganisms (GCM) 10K type strain sequencing project: providing services to taxonomists for standard genome sequencing and annotation.</title>
        <authorList>
            <consortium name="The Broad Institute Genomics Platform"/>
            <consortium name="The Broad Institute Genome Sequencing Center for Infectious Disease"/>
            <person name="Wu L."/>
            <person name="Ma J."/>
        </authorList>
    </citation>
    <scope>NUCLEOTIDE SEQUENCE [LARGE SCALE GENOMIC DNA]</scope>
    <source>
        <strain evidence="3">JCM 32148</strain>
    </source>
</reference>
<dbReference type="EMBL" id="JBHTHM010002948">
    <property type="protein sequence ID" value="MFD0788625.1"/>
    <property type="molecule type" value="Genomic_DNA"/>
</dbReference>
<organism evidence="2 3">
    <name type="scientific">Micromonospora azadirachtae</name>
    <dbReference type="NCBI Taxonomy" id="1970735"/>
    <lineage>
        <taxon>Bacteria</taxon>
        <taxon>Bacillati</taxon>
        <taxon>Actinomycetota</taxon>
        <taxon>Actinomycetes</taxon>
        <taxon>Micromonosporales</taxon>
        <taxon>Micromonosporaceae</taxon>
        <taxon>Micromonospora</taxon>
    </lineage>
</organism>
<accession>A0ABW3ACK7</accession>
<name>A0ABW3ACK7_9ACTN</name>
<gene>
    <name evidence="2" type="ORF">ACFQZ8_32315</name>
</gene>
<keyword evidence="3" id="KW-1185">Reference proteome</keyword>
<proteinExistence type="predicted"/>
<feature type="region of interest" description="Disordered" evidence="1">
    <location>
        <begin position="1"/>
        <end position="46"/>
    </location>
</feature>
<sequence length="46" mass="4688">MTGPVVTPLEPVSGDRRHALVTHPGDPEFGGAAAVAHRTGQGERVG</sequence>
<comment type="caution">
    <text evidence="2">The sequence shown here is derived from an EMBL/GenBank/DDBJ whole genome shotgun (WGS) entry which is preliminary data.</text>
</comment>
<dbReference type="Proteomes" id="UP001597053">
    <property type="component" value="Unassembled WGS sequence"/>
</dbReference>
<evidence type="ECO:0000256" key="1">
    <source>
        <dbReference type="SAM" id="MobiDB-lite"/>
    </source>
</evidence>
<protein>
    <submittedName>
        <fullName evidence="2">Uncharacterized protein</fullName>
    </submittedName>
</protein>
<evidence type="ECO:0000313" key="3">
    <source>
        <dbReference type="Proteomes" id="UP001597053"/>
    </source>
</evidence>